<gene>
    <name evidence="2" type="ORF">LOM8899_04295</name>
</gene>
<dbReference type="SUPFAM" id="SSF54001">
    <property type="entry name" value="Cysteine proteinases"/>
    <property type="match status" value="1"/>
</dbReference>
<proteinExistence type="predicted"/>
<evidence type="ECO:0000259" key="1">
    <source>
        <dbReference type="SMART" id="SM00460"/>
    </source>
</evidence>
<dbReference type="PANTHER" id="PTHR33490">
    <property type="entry name" value="BLR5614 PROTEIN-RELATED"/>
    <property type="match status" value="1"/>
</dbReference>
<feature type="domain" description="Transglutaminase-like" evidence="1">
    <location>
        <begin position="158"/>
        <end position="218"/>
    </location>
</feature>
<dbReference type="InterPro" id="IPR038765">
    <property type="entry name" value="Papain-like_cys_pep_sf"/>
</dbReference>
<dbReference type="PANTHER" id="PTHR33490:SF12">
    <property type="entry name" value="BLL5557 PROTEIN"/>
    <property type="match status" value="1"/>
</dbReference>
<reference evidence="2 3" key="1">
    <citation type="submission" date="2017-05" db="EMBL/GenBank/DDBJ databases">
        <authorList>
            <person name="Song R."/>
            <person name="Chenine A.L."/>
            <person name="Ruprecht R.M."/>
        </authorList>
    </citation>
    <scope>NUCLEOTIDE SEQUENCE [LARGE SCALE GENOMIC DNA]</scope>
    <source>
        <strain evidence="2 3">CECT 8899</strain>
    </source>
</reference>
<dbReference type="AlphaFoldDB" id="A0A238LMS2"/>
<accession>A0A238LMS2</accession>
<protein>
    <submittedName>
        <fullName evidence="2">Transglutaminase-like superfamily protein</fullName>
    </submittedName>
</protein>
<dbReference type="InterPro" id="IPR002931">
    <property type="entry name" value="Transglutaminase-like"/>
</dbReference>
<sequence length="258" mass="27871">MRFTVDVNMKYGLKGQEGILLTLEAARANGQTVVADNLVISNATVRVMDGESGLGKRTWAFVEGDELQLSYSVQVDVDRQSIPLDSLAASPLDELPSEVLTYLRPSRFCQSDLFTSFVGQQFDEYSGGAKINAMLNWVGAELAYVSGSSNAETTAIDTFVGRVGVCRDYAHLMCSLARAANIPARYTSVYSVGVQPPDFHAVAEVWLGGAWHLVDATGMSSPEDTIIIGTGRDAADVAFMETERWVELIVQEVAVSSA</sequence>
<organism evidence="2 3">
    <name type="scientific">Flavimaricola marinus</name>
    <dbReference type="NCBI Taxonomy" id="1819565"/>
    <lineage>
        <taxon>Bacteria</taxon>
        <taxon>Pseudomonadati</taxon>
        <taxon>Pseudomonadota</taxon>
        <taxon>Alphaproteobacteria</taxon>
        <taxon>Rhodobacterales</taxon>
        <taxon>Paracoccaceae</taxon>
        <taxon>Flavimaricola</taxon>
    </lineage>
</organism>
<evidence type="ECO:0000313" key="2">
    <source>
        <dbReference type="EMBL" id="SMY10120.1"/>
    </source>
</evidence>
<dbReference type="SMART" id="SM00460">
    <property type="entry name" value="TGc"/>
    <property type="match status" value="1"/>
</dbReference>
<dbReference type="OrthoDB" id="5438043at2"/>
<dbReference type="RefSeq" id="WP_093994281.1">
    <property type="nucleotide sequence ID" value="NZ_FXZK01000018.1"/>
</dbReference>
<name>A0A238LMS2_9RHOB</name>
<dbReference type="Gene3D" id="2.60.40.2250">
    <property type="match status" value="1"/>
</dbReference>
<dbReference type="Pfam" id="PF01841">
    <property type="entry name" value="Transglut_core"/>
    <property type="match status" value="1"/>
</dbReference>
<dbReference type="Proteomes" id="UP000201613">
    <property type="component" value="Unassembled WGS sequence"/>
</dbReference>
<dbReference type="EMBL" id="FXZK01000018">
    <property type="protein sequence ID" value="SMY10120.1"/>
    <property type="molecule type" value="Genomic_DNA"/>
</dbReference>
<keyword evidence="3" id="KW-1185">Reference proteome</keyword>
<dbReference type="Gene3D" id="3.10.620.30">
    <property type="match status" value="1"/>
</dbReference>
<evidence type="ECO:0000313" key="3">
    <source>
        <dbReference type="Proteomes" id="UP000201613"/>
    </source>
</evidence>